<name>A0A3M7R427_BRAPC</name>
<sequence>MCYLTVYKQNFNLFEIEDNLYLPSFRVEPIMGPYYISPPKYSEDTLKKALNQINEKKINIHQASVRLVSEKALALGSLKKISETVKTFSINT</sequence>
<keyword evidence="2" id="KW-1185">Reference proteome</keyword>
<protein>
    <submittedName>
        <fullName evidence="1">Uncharacterized protein</fullName>
    </submittedName>
</protein>
<comment type="caution">
    <text evidence="1">The sequence shown here is derived from an EMBL/GenBank/DDBJ whole genome shotgun (WGS) entry which is preliminary data.</text>
</comment>
<proteinExistence type="predicted"/>
<reference evidence="1 2" key="1">
    <citation type="journal article" date="2018" name="Sci. Rep.">
        <title>Genomic signatures of local adaptation to the degree of environmental predictability in rotifers.</title>
        <authorList>
            <person name="Franch-Gras L."/>
            <person name="Hahn C."/>
            <person name="Garcia-Roger E.M."/>
            <person name="Carmona M.J."/>
            <person name="Serra M."/>
            <person name="Gomez A."/>
        </authorList>
    </citation>
    <scope>NUCLEOTIDE SEQUENCE [LARGE SCALE GENOMIC DNA]</scope>
    <source>
        <strain evidence="1">HYR1</strain>
    </source>
</reference>
<dbReference type="EMBL" id="REGN01004304">
    <property type="protein sequence ID" value="RNA18124.1"/>
    <property type="molecule type" value="Genomic_DNA"/>
</dbReference>
<evidence type="ECO:0000313" key="1">
    <source>
        <dbReference type="EMBL" id="RNA18124.1"/>
    </source>
</evidence>
<dbReference type="Proteomes" id="UP000276133">
    <property type="component" value="Unassembled WGS sequence"/>
</dbReference>
<organism evidence="1 2">
    <name type="scientific">Brachionus plicatilis</name>
    <name type="common">Marine rotifer</name>
    <name type="synonym">Brachionus muelleri</name>
    <dbReference type="NCBI Taxonomy" id="10195"/>
    <lineage>
        <taxon>Eukaryota</taxon>
        <taxon>Metazoa</taxon>
        <taxon>Spiralia</taxon>
        <taxon>Gnathifera</taxon>
        <taxon>Rotifera</taxon>
        <taxon>Eurotatoria</taxon>
        <taxon>Monogononta</taxon>
        <taxon>Pseudotrocha</taxon>
        <taxon>Ploima</taxon>
        <taxon>Brachionidae</taxon>
        <taxon>Brachionus</taxon>
    </lineage>
</organism>
<dbReference type="AlphaFoldDB" id="A0A3M7R427"/>
<evidence type="ECO:0000313" key="2">
    <source>
        <dbReference type="Proteomes" id="UP000276133"/>
    </source>
</evidence>
<gene>
    <name evidence="1" type="ORF">BpHYR1_022501</name>
</gene>
<accession>A0A3M7R427</accession>